<dbReference type="EMBL" id="REGN01006211">
    <property type="protein sequence ID" value="RNA10421.1"/>
    <property type="molecule type" value="Genomic_DNA"/>
</dbReference>
<accession>A0A3M7QHA4</accession>
<organism evidence="1 2">
    <name type="scientific">Brachionus plicatilis</name>
    <name type="common">Marine rotifer</name>
    <name type="synonym">Brachionus muelleri</name>
    <dbReference type="NCBI Taxonomy" id="10195"/>
    <lineage>
        <taxon>Eukaryota</taxon>
        <taxon>Metazoa</taxon>
        <taxon>Spiralia</taxon>
        <taxon>Gnathifera</taxon>
        <taxon>Rotifera</taxon>
        <taxon>Eurotatoria</taxon>
        <taxon>Monogononta</taxon>
        <taxon>Pseudotrocha</taxon>
        <taxon>Ploima</taxon>
        <taxon>Brachionidae</taxon>
        <taxon>Brachionus</taxon>
    </lineage>
</organism>
<dbReference type="AlphaFoldDB" id="A0A3M7QHA4"/>
<evidence type="ECO:0000313" key="2">
    <source>
        <dbReference type="Proteomes" id="UP000276133"/>
    </source>
</evidence>
<protein>
    <submittedName>
        <fullName evidence="1">Uncharacterized protein</fullName>
    </submittedName>
</protein>
<proteinExistence type="predicted"/>
<sequence length="244" mass="29647">MNNAILNRRPKDPEVVSPMIRKENCTKKLIGRTLEFDINEQKVVTSTVIEKKCDYAEKSVSFSFSPDFTSTPTYKIQKTSTPKSNELMIKNEKKIQRKNKCKDRCKCYCNSTFKEDVNVSLVFFGTKFDRYDKKDFLSQEKFYRKVKTVKKTTYVTRMKEEYFQNVFFEKNKNFNYFYSNKCPRSRSEQTNFRFNTYDLYYSEENMQEVKMKFYKKYLKKNKRMKRLSKYGDLIPRDRAEFFRF</sequence>
<evidence type="ECO:0000313" key="1">
    <source>
        <dbReference type="EMBL" id="RNA10421.1"/>
    </source>
</evidence>
<gene>
    <name evidence="1" type="ORF">BpHYR1_041544</name>
</gene>
<keyword evidence="2" id="KW-1185">Reference proteome</keyword>
<name>A0A3M7QHA4_BRAPC</name>
<reference evidence="1 2" key="1">
    <citation type="journal article" date="2018" name="Sci. Rep.">
        <title>Genomic signatures of local adaptation to the degree of environmental predictability in rotifers.</title>
        <authorList>
            <person name="Franch-Gras L."/>
            <person name="Hahn C."/>
            <person name="Garcia-Roger E.M."/>
            <person name="Carmona M.J."/>
            <person name="Serra M."/>
            <person name="Gomez A."/>
        </authorList>
    </citation>
    <scope>NUCLEOTIDE SEQUENCE [LARGE SCALE GENOMIC DNA]</scope>
    <source>
        <strain evidence="1">HYR1</strain>
    </source>
</reference>
<dbReference type="OrthoDB" id="10614919at2759"/>
<comment type="caution">
    <text evidence="1">The sequence shown here is derived from an EMBL/GenBank/DDBJ whole genome shotgun (WGS) entry which is preliminary data.</text>
</comment>
<dbReference type="Proteomes" id="UP000276133">
    <property type="component" value="Unassembled WGS sequence"/>
</dbReference>